<dbReference type="InterPro" id="IPR036291">
    <property type="entry name" value="NAD(P)-bd_dom_sf"/>
</dbReference>
<dbReference type="InterPro" id="IPR013120">
    <property type="entry name" value="FAR_NAD-bd"/>
</dbReference>
<dbReference type="InterPro" id="IPR051414">
    <property type="entry name" value="Adenylate-forming_Reductase"/>
</dbReference>
<keyword evidence="1" id="KW-0596">Phosphopantetheine</keyword>
<keyword evidence="2" id="KW-0597">Phosphoprotein</keyword>
<dbReference type="Pfam" id="PF00550">
    <property type="entry name" value="PP-binding"/>
    <property type="match status" value="1"/>
</dbReference>
<keyword evidence="5" id="KW-1185">Reference proteome</keyword>
<dbReference type="InterPro" id="IPR020806">
    <property type="entry name" value="PKS_PP-bd"/>
</dbReference>
<comment type="caution">
    <text evidence="4">The sequence shown here is derived from an EMBL/GenBank/DDBJ whole genome shotgun (WGS) entry which is preliminary data.</text>
</comment>
<dbReference type="PANTHER" id="PTHR43439">
    <property type="entry name" value="PHENYLACETATE-COENZYME A LIGASE"/>
    <property type="match status" value="1"/>
</dbReference>
<dbReference type="GO" id="GO:0031177">
    <property type="term" value="F:phosphopantetheine binding"/>
    <property type="evidence" value="ECO:0007669"/>
    <property type="project" value="InterPro"/>
</dbReference>
<dbReference type="OrthoDB" id="429813at2759"/>
<protein>
    <submittedName>
        <fullName evidence="4">10039_t:CDS:1</fullName>
    </submittedName>
</protein>
<dbReference type="InterPro" id="IPR036736">
    <property type="entry name" value="ACP-like_sf"/>
</dbReference>
<dbReference type="InterPro" id="IPR006162">
    <property type="entry name" value="Ppantetheine_attach_site"/>
</dbReference>
<dbReference type="PANTHER" id="PTHR43439:SF2">
    <property type="entry name" value="ENZYME, PUTATIVE (JCVI)-RELATED"/>
    <property type="match status" value="1"/>
</dbReference>
<dbReference type="Gene3D" id="1.10.1200.10">
    <property type="entry name" value="ACP-like"/>
    <property type="match status" value="1"/>
</dbReference>
<dbReference type="InterPro" id="IPR009081">
    <property type="entry name" value="PP-bd_ACP"/>
</dbReference>
<dbReference type="SMART" id="SM00823">
    <property type="entry name" value="PKS_PP"/>
    <property type="match status" value="1"/>
</dbReference>
<dbReference type="Gene3D" id="3.40.50.720">
    <property type="entry name" value="NAD(P)-binding Rossmann-like Domain"/>
    <property type="match status" value="1"/>
</dbReference>
<dbReference type="SUPFAM" id="SSF51735">
    <property type="entry name" value="NAD(P)-binding Rossmann-fold domains"/>
    <property type="match status" value="1"/>
</dbReference>
<dbReference type="PROSITE" id="PS00012">
    <property type="entry name" value="PHOSPHOPANTETHEINE"/>
    <property type="match status" value="1"/>
</dbReference>
<accession>A0A9N8WTA2</accession>
<dbReference type="Pfam" id="PF07993">
    <property type="entry name" value="NAD_binding_4"/>
    <property type="match status" value="2"/>
</dbReference>
<evidence type="ECO:0000256" key="2">
    <source>
        <dbReference type="ARBA" id="ARBA00022553"/>
    </source>
</evidence>
<name>A0A9N8WTA2_9GLOM</name>
<dbReference type="Gene3D" id="3.40.50.12780">
    <property type="entry name" value="N-terminal domain of ligase-like"/>
    <property type="match status" value="1"/>
</dbReference>
<proteinExistence type="predicted"/>
<evidence type="ECO:0000259" key="3">
    <source>
        <dbReference type="PROSITE" id="PS50075"/>
    </source>
</evidence>
<evidence type="ECO:0000256" key="1">
    <source>
        <dbReference type="ARBA" id="ARBA00022450"/>
    </source>
</evidence>
<dbReference type="PROSITE" id="PS00455">
    <property type="entry name" value="AMP_BINDING"/>
    <property type="match status" value="1"/>
</dbReference>
<feature type="domain" description="Carrier" evidence="3">
    <location>
        <begin position="545"/>
        <end position="625"/>
    </location>
</feature>
<dbReference type="SUPFAM" id="SSF56801">
    <property type="entry name" value="Acetyl-CoA synthetase-like"/>
    <property type="match status" value="1"/>
</dbReference>
<organism evidence="4 5">
    <name type="scientific">Dentiscutata erythropus</name>
    <dbReference type="NCBI Taxonomy" id="1348616"/>
    <lineage>
        <taxon>Eukaryota</taxon>
        <taxon>Fungi</taxon>
        <taxon>Fungi incertae sedis</taxon>
        <taxon>Mucoromycota</taxon>
        <taxon>Glomeromycotina</taxon>
        <taxon>Glomeromycetes</taxon>
        <taxon>Diversisporales</taxon>
        <taxon>Gigasporaceae</taxon>
        <taxon>Dentiscutata</taxon>
    </lineage>
</organism>
<evidence type="ECO:0000313" key="4">
    <source>
        <dbReference type="EMBL" id="CAG8494161.1"/>
    </source>
</evidence>
<sequence>MSHGHQSLLKVFEHLVSTRPKEKALLVPNGAEYEEIKFQDLDLIINKYANYWSKQLENETLEKDCVIGYLSQSGPEYLYNFMALWKLGFTVLFLSPKNSEPALIHLLQEAKSSILIYDFQLSKISKNVQSELGSQHSQTLKIFQLPNNLKNENIDHSAPVLKLDDNPYEKIIAIFHSSGSTSFPKLVPLTNRYFLVVNSRDKADDIVLATPPLFHIFGMTVIMTTILNPGSVYVFPIVSGSVPLVNEILHSLNQFKASVFNTLPATIEQIYKNRPEEVKALLKLRSVNYAGAALSPQIGERLVQSGVNIQTAYGSTETGVIMDSRIVNKSSLPNIPWNAMKLAISESYVKWIERNDFIDGAKELIIKKEAPTLSNIKGNTEDGDYKVGDLFLETPKGSGFYILLGRADDTIVHSTGEKTNPIPIEETIRLNQFVKQVVVVGFNRPFNCLLIELDYENIKMTPLLDVTKSIVDSIHQANNDCPSHSRIFDEMVYILPLEGKTIPRTLKNNVQRKKVEIEFKEEIEILYDNFVNAKIVSNNKSSNNQWNEDSIKSIVLDSLKLAIGDSFSLTDDGETSFFAIGLDSLSATKLRAILQKQFQVINLPHDVIFEYNTFQSLTHYLTKELLKNVSSPQSQNVEDGYEAKLQALKNEVNSYIQKYSTTDKFPPVGNFNKINENVNEKNGETVLMTGVTGSLGSFILRDLLNNPNVLKVYCLVRASDENHGWSRLKDSFEQRHLDTSLLSKERIVILPSDLAFERESIAGTVHLLMLAREAYTHHQNVHFNFTSSVSTTIGSKTNVKEDELPHNISNAMLNGYGLSKFITENVCAEWSRKIGFKLDIHRVGQVSGNSVTGVWNTREHIPLMIKGAQIMKIMPDSYSSNVDWIPLDIASQSIVDISLSAPFAKDGDYIRVNHIVNPKQVTWNEFLKSLQQSGIDFKIVSNKEWLNTLLNTPEYQNVDENPVAALSGFFEKVMSESSDKSERHEPLFETHKSSNRSLALSNCQKIDVKLIKLYVNNWKRISFLDS</sequence>
<dbReference type="EMBL" id="CAJVPY010000832">
    <property type="protein sequence ID" value="CAG8494161.1"/>
    <property type="molecule type" value="Genomic_DNA"/>
</dbReference>
<dbReference type="InterPro" id="IPR000873">
    <property type="entry name" value="AMP-dep_synth/lig_dom"/>
</dbReference>
<dbReference type="Pfam" id="PF23562">
    <property type="entry name" value="AMP-binding_C_3"/>
    <property type="match status" value="1"/>
</dbReference>
<evidence type="ECO:0000313" key="5">
    <source>
        <dbReference type="Proteomes" id="UP000789405"/>
    </source>
</evidence>
<dbReference type="SUPFAM" id="SSF47336">
    <property type="entry name" value="ACP-like"/>
    <property type="match status" value="1"/>
</dbReference>
<dbReference type="PROSITE" id="PS50075">
    <property type="entry name" value="CARRIER"/>
    <property type="match status" value="1"/>
</dbReference>
<dbReference type="InterPro" id="IPR042099">
    <property type="entry name" value="ANL_N_sf"/>
</dbReference>
<dbReference type="Proteomes" id="UP000789405">
    <property type="component" value="Unassembled WGS sequence"/>
</dbReference>
<dbReference type="AlphaFoldDB" id="A0A9N8WTA2"/>
<gene>
    <name evidence="4" type="ORF">DERYTH_LOCUS2565</name>
</gene>
<dbReference type="Pfam" id="PF00501">
    <property type="entry name" value="AMP-binding"/>
    <property type="match status" value="1"/>
</dbReference>
<dbReference type="InterPro" id="IPR020845">
    <property type="entry name" value="AMP-binding_CS"/>
</dbReference>
<reference evidence="4" key="1">
    <citation type="submission" date="2021-06" db="EMBL/GenBank/DDBJ databases">
        <authorList>
            <person name="Kallberg Y."/>
            <person name="Tangrot J."/>
            <person name="Rosling A."/>
        </authorList>
    </citation>
    <scope>NUCLEOTIDE SEQUENCE</scope>
    <source>
        <strain evidence="4">MA453B</strain>
    </source>
</reference>